<dbReference type="PANTHER" id="PTHR40078:SF1">
    <property type="entry name" value="INTEGRAL MEMBRANE PROTEIN"/>
    <property type="match status" value="1"/>
</dbReference>
<protein>
    <submittedName>
        <fullName evidence="2">Uncharacterized membrane protein YczE</fullName>
    </submittedName>
</protein>
<sequence>MSLKKRYFLFICGLFFMSLGICLILKSSLGTSPISSIPYILSLQYSLSLGEFTFIVNMVFLLMQLLILQQRFPYIQFLQIPMTIVFSCFIDFVMFLLNSFIPEVYFMKIITLILGCFALAMGVALQIIGNVVMLAGEGLVYAFITRWNLTLGKTKTFFDSSLVIIAAGLSLFYFKEIQGIREGTLISALVVGTIARFYIRKLSVPDKNGRLVFSLSFHKKEKCIK</sequence>
<evidence type="ECO:0000256" key="1">
    <source>
        <dbReference type="SAM" id="Phobius"/>
    </source>
</evidence>
<gene>
    <name evidence="2" type="ORF">SAMN05660742_10845</name>
</gene>
<feature type="transmembrane region" description="Helical" evidence="1">
    <location>
        <begin position="80"/>
        <end position="97"/>
    </location>
</feature>
<dbReference type="STRING" id="84035.SAMN05660742_10845"/>
<proteinExistence type="predicted"/>
<dbReference type="AlphaFoldDB" id="A0A1H6Z8M6"/>
<feature type="transmembrane region" description="Helical" evidence="1">
    <location>
        <begin position="49"/>
        <end position="68"/>
    </location>
</feature>
<keyword evidence="1" id="KW-0812">Transmembrane</keyword>
<reference evidence="2 3" key="1">
    <citation type="submission" date="2016-10" db="EMBL/GenBank/DDBJ databases">
        <authorList>
            <person name="de Groot N.N."/>
        </authorList>
    </citation>
    <scope>NUCLEOTIDE SEQUENCE [LARGE SCALE GENOMIC DNA]</scope>
    <source>
        <strain evidence="2 3">DSM 2179</strain>
    </source>
</reference>
<feature type="transmembrane region" description="Helical" evidence="1">
    <location>
        <begin position="109"/>
        <end position="135"/>
    </location>
</feature>
<feature type="transmembrane region" description="Helical" evidence="1">
    <location>
        <begin position="7"/>
        <end position="29"/>
    </location>
</feature>
<keyword evidence="3" id="KW-1185">Reference proteome</keyword>
<dbReference type="PANTHER" id="PTHR40078">
    <property type="entry name" value="INTEGRAL MEMBRANE PROTEIN-RELATED"/>
    <property type="match status" value="1"/>
</dbReference>
<evidence type="ECO:0000313" key="2">
    <source>
        <dbReference type="EMBL" id="SEJ45900.1"/>
    </source>
</evidence>
<dbReference type="EMBL" id="FNZK01000008">
    <property type="protein sequence ID" value="SEJ45900.1"/>
    <property type="molecule type" value="Genomic_DNA"/>
</dbReference>
<dbReference type="RefSeq" id="WP_091831122.1">
    <property type="nucleotide sequence ID" value="NZ_FNZK01000008.1"/>
</dbReference>
<dbReference type="InterPro" id="IPR038750">
    <property type="entry name" value="YczE/YyaS-like"/>
</dbReference>
<organism evidence="2 3">
    <name type="scientific">Propionispira arboris</name>
    <dbReference type="NCBI Taxonomy" id="84035"/>
    <lineage>
        <taxon>Bacteria</taxon>
        <taxon>Bacillati</taxon>
        <taxon>Bacillota</taxon>
        <taxon>Negativicutes</taxon>
        <taxon>Selenomonadales</taxon>
        <taxon>Selenomonadaceae</taxon>
        <taxon>Propionispira</taxon>
    </lineage>
</organism>
<name>A0A1H6Z8M6_9FIRM</name>
<dbReference type="Proteomes" id="UP000199662">
    <property type="component" value="Unassembled WGS sequence"/>
</dbReference>
<evidence type="ECO:0000313" key="3">
    <source>
        <dbReference type="Proteomes" id="UP000199662"/>
    </source>
</evidence>
<accession>A0A1H6Z8M6</accession>
<keyword evidence="1" id="KW-1133">Transmembrane helix</keyword>
<feature type="transmembrane region" description="Helical" evidence="1">
    <location>
        <begin position="156"/>
        <end position="174"/>
    </location>
</feature>
<keyword evidence="1" id="KW-0472">Membrane</keyword>
<dbReference type="Pfam" id="PF19700">
    <property type="entry name" value="DUF6198"/>
    <property type="match status" value="1"/>
</dbReference>